<dbReference type="Proteomes" id="UP000836788">
    <property type="component" value="Chromosome 10"/>
</dbReference>
<evidence type="ECO:0000313" key="4">
    <source>
        <dbReference type="EMBL" id="CAG9278590.1"/>
    </source>
</evidence>
<comment type="subcellular location">
    <subcellularLocation>
        <location evidence="1">Plastid</location>
    </subcellularLocation>
</comment>
<name>A0A8J9RZW3_PHATR</name>
<organism evidence="4">
    <name type="scientific">Phaeodactylum tricornutum</name>
    <name type="common">Diatom</name>
    <dbReference type="NCBI Taxonomy" id="2850"/>
    <lineage>
        <taxon>Eukaryota</taxon>
        <taxon>Sar</taxon>
        <taxon>Stramenopiles</taxon>
        <taxon>Ochrophyta</taxon>
        <taxon>Bacillariophyta</taxon>
        <taxon>Bacillariophyceae</taxon>
        <taxon>Bacillariophycidae</taxon>
        <taxon>Naviculales</taxon>
        <taxon>Phaeodactylaceae</taxon>
        <taxon>Phaeodactylum</taxon>
    </lineage>
</organism>
<dbReference type="AlphaFoldDB" id="A0A8J9RZW3"/>
<evidence type="ECO:0000256" key="1">
    <source>
        <dbReference type="ARBA" id="ARBA00004474"/>
    </source>
</evidence>
<evidence type="ECO:0000256" key="2">
    <source>
        <dbReference type="ARBA" id="ARBA00022640"/>
    </source>
</evidence>
<evidence type="ECO:0000259" key="3">
    <source>
        <dbReference type="Pfam" id="PF04755"/>
    </source>
</evidence>
<feature type="domain" description="Plastid lipid-associated protein/fibrillin conserved" evidence="3">
    <location>
        <begin position="87"/>
        <end position="283"/>
    </location>
</feature>
<dbReference type="Pfam" id="PF04755">
    <property type="entry name" value="PAP_fibrillin"/>
    <property type="match status" value="1"/>
</dbReference>
<protein>
    <recommendedName>
        <fullName evidence="3">Plastid lipid-associated protein/fibrillin conserved domain-containing protein</fullName>
    </recommendedName>
</protein>
<dbReference type="InterPro" id="IPR006843">
    <property type="entry name" value="PAP/fibrillin_dom"/>
</dbReference>
<proteinExistence type="predicted"/>
<dbReference type="GO" id="GO:0009536">
    <property type="term" value="C:plastid"/>
    <property type="evidence" value="ECO:0007669"/>
    <property type="project" value="UniProtKB-SubCell"/>
</dbReference>
<keyword evidence="2" id="KW-0934">Plastid</keyword>
<gene>
    <name evidence="4" type="ORF">PTTT1_LOCUS7408</name>
</gene>
<accession>A0A8J9RZW3</accession>
<sequence>MSRQSDLFLASVLYRTHAYHCNTMIMKLILLMIALVTALPSCSAFVKGSQTQRFELGLRSTNPTIPTAAEVDRLKSGLVRICTSKPKPDREEIRTLVSKLEEIAEQVGVGQASSHAGLLSGEWELLYSPEDKTRSSPFFWAFRKAFPENSDQIFGITDSFPVAIKEVGPAFQQINLNVSTQTGRFVSRVKVATLGGAATSIMTTRAAITGIDGIDGICLTIETTKPEDSTILSKVFGPLGEIINENAPPFPSGEALEKIRPGSSQVVLRTSFCDEGLRVSRDGDRPSDIYVWRRREFANFDFL</sequence>
<dbReference type="EMBL" id="OU594951">
    <property type="protein sequence ID" value="CAG9278590.1"/>
    <property type="molecule type" value="Genomic_DNA"/>
</dbReference>
<reference evidence="4" key="1">
    <citation type="submission" date="2022-02" db="EMBL/GenBank/DDBJ databases">
        <authorList>
            <person name="Giguere J D."/>
        </authorList>
    </citation>
    <scope>NUCLEOTIDE SEQUENCE</scope>
    <source>
        <strain evidence="4">CCAP 1055/1</strain>
    </source>
</reference>